<gene>
    <name evidence="2" type="ORF">S06H3_46444</name>
</gene>
<keyword evidence="1" id="KW-0812">Transmembrane</keyword>
<name>X1QCI5_9ZZZZ</name>
<keyword evidence="1" id="KW-1133">Transmembrane helix</keyword>
<evidence type="ECO:0000313" key="2">
    <source>
        <dbReference type="EMBL" id="GAI40964.1"/>
    </source>
</evidence>
<feature type="transmembrane region" description="Helical" evidence="1">
    <location>
        <begin position="141"/>
        <end position="163"/>
    </location>
</feature>
<feature type="non-terminal residue" evidence="2">
    <location>
        <position position="1"/>
    </location>
</feature>
<protein>
    <submittedName>
        <fullName evidence="2">Uncharacterized protein</fullName>
    </submittedName>
</protein>
<reference evidence="2" key="1">
    <citation type="journal article" date="2014" name="Front. Microbiol.">
        <title>High frequency of phylogenetically diverse reductive dehalogenase-homologous genes in deep subseafloor sedimentary metagenomes.</title>
        <authorList>
            <person name="Kawai M."/>
            <person name="Futagami T."/>
            <person name="Toyoda A."/>
            <person name="Takaki Y."/>
            <person name="Nishi S."/>
            <person name="Hori S."/>
            <person name="Arai W."/>
            <person name="Tsubouchi T."/>
            <person name="Morono Y."/>
            <person name="Uchiyama I."/>
            <person name="Ito T."/>
            <person name="Fujiyama A."/>
            <person name="Inagaki F."/>
            <person name="Takami H."/>
        </authorList>
    </citation>
    <scope>NUCLEOTIDE SEQUENCE</scope>
    <source>
        <strain evidence="2">Expedition CK06-06</strain>
    </source>
</reference>
<keyword evidence="1" id="KW-0472">Membrane</keyword>
<sequence>WCFEDGSGVTYDSSIPGWYLNSDLSIYAADVNLQATLLSGYPNTYLTLENDGSMKIFWTVQFESDYLAEGTYNELLYIKDLAGIEDEIDDVGLRVMDGSFDFWDLGDFTFESNNIGLGKRVEGQLFDLLHRLKLFGESGNLHFLFLLVFLLFLFLLILSELIYEEDEELFFLI</sequence>
<evidence type="ECO:0000256" key="1">
    <source>
        <dbReference type="SAM" id="Phobius"/>
    </source>
</evidence>
<organism evidence="2">
    <name type="scientific">marine sediment metagenome</name>
    <dbReference type="NCBI Taxonomy" id="412755"/>
    <lineage>
        <taxon>unclassified sequences</taxon>
        <taxon>metagenomes</taxon>
        <taxon>ecological metagenomes</taxon>
    </lineage>
</organism>
<comment type="caution">
    <text evidence="2">The sequence shown here is derived from an EMBL/GenBank/DDBJ whole genome shotgun (WGS) entry which is preliminary data.</text>
</comment>
<accession>X1QCI5</accession>
<proteinExistence type="predicted"/>
<dbReference type="AlphaFoldDB" id="X1QCI5"/>
<dbReference type="EMBL" id="BARV01029086">
    <property type="protein sequence ID" value="GAI40964.1"/>
    <property type="molecule type" value="Genomic_DNA"/>
</dbReference>